<evidence type="ECO:0000256" key="5">
    <source>
        <dbReference type="SAM" id="Phobius"/>
    </source>
</evidence>
<evidence type="ECO:0000313" key="8">
    <source>
        <dbReference type="Proteomes" id="UP001595548"/>
    </source>
</evidence>
<gene>
    <name evidence="7" type="ORF">ACFOEB_14850</name>
</gene>
<keyword evidence="3 5" id="KW-1133">Transmembrane helix</keyword>
<dbReference type="PANTHER" id="PTHR37422">
    <property type="entry name" value="TEICHURONIC ACID BIOSYNTHESIS PROTEIN TUAE"/>
    <property type="match status" value="1"/>
</dbReference>
<feature type="transmembrane region" description="Helical" evidence="5">
    <location>
        <begin position="120"/>
        <end position="141"/>
    </location>
</feature>
<evidence type="ECO:0000313" key="7">
    <source>
        <dbReference type="EMBL" id="MFC3156488.1"/>
    </source>
</evidence>
<dbReference type="GO" id="GO:0016874">
    <property type="term" value="F:ligase activity"/>
    <property type="evidence" value="ECO:0007669"/>
    <property type="project" value="UniProtKB-KW"/>
</dbReference>
<dbReference type="RefSeq" id="WP_382417746.1">
    <property type="nucleotide sequence ID" value="NZ_AP031500.1"/>
</dbReference>
<feature type="transmembrane region" description="Helical" evidence="5">
    <location>
        <begin position="205"/>
        <end position="221"/>
    </location>
</feature>
<feature type="transmembrane region" description="Helical" evidence="5">
    <location>
        <begin position="338"/>
        <end position="357"/>
    </location>
</feature>
<organism evidence="7 8">
    <name type="scientific">Gilvimarinus japonicus</name>
    <dbReference type="NCBI Taxonomy" id="1796469"/>
    <lineage>
        <taxon>Bacteria</taxon>
        <taxon>Pseudomonadati</taxon>
        <taxon>Pseudomonadota</taxon>
        <taxon>Gammaproteobacteria</taxon>
        <taxon>Cellvibrionales</taxon>
        <taxon>Cellvibrionaceae</taxon>
        <taxon>Gilvimarinus</taxon>
    </lineage>
</organism>
<evidence type="ECO:0000256" key="3">
    <source>
        <dbReference type="ARBA" id="ARBA00022989"/>
    </source>
</evidence>
<dbReference type="EMBL" id="JBHRTL010000031">
    <property type="protein sequence ID" value="MFC3156488.1"/>
    <property type="molecule type" value="Genomic_DNA"/>
</dbReference>
<reference evidence="8" key="1">
    <citation type="journal article" date="2019" name="Int. J. Syst. Evol. Microbiol.">
        <title>The Global Catalogue of Microorganisms (GCM) 10K type strain sequencing project: providing services to taxonomists for standard genome sequencing and annotation.</title>
        <authorList>
            <consortium name="The Broad Institute Genomics Platform"/>
            <consortium name="The Broad Institute Genome Sequencing Center for Infectious Disease"/>
            <person name="Wu L."/>
            <person name="Ma J."/>
        </authorList>
    </citation>
    <scope>NUCLEOTIDE SEQUENCE [LARGE SCALE GENOMIC DNA]</scope>
    <source>
        <strain evidence="8">KCTC 52141</strain>
    </source>
</reference>
<feature type="transmembrane region" description="Helical" evidence="5">
    <location>
        <begin position="153"/>
        <end position="174"/>
    </location>
</feature>
<dbReference type="InterPro" id="IPR007016">
    <property type="entry name" value="O-antigen_ligase-rel_domated"/>
</dbReference>
<evidence type="ECO:0000259" key="6">
    <source>
        <dbReference type="Pfam" id="PF04932"/>
    </source>
</evidence>
<name>A0ABV7HUL3_9GAMM</name>
<dbReference type="Pfam" id="PF04932">
    <property type="entry name" value="Wzy_C"/>
    <property type="match status" value="1"/>
</dbReference>
<feature type="transmembrane region" description="Helical" evidence="5">
    <location>
        <begin position="98"/>
        <end position="113"/>
    </location>
</feature>
<accession>A0ABV7HUL3</accession>
<comment type="caution">
    <text evidence="7">The sequence shown here is derived from an EMBL/GenBank/DDBJ whole genome shotgun (WGS) entry which is preliminary data.</text>
</comment>
<feature type="domain" description="O-antigen ligase-related" evidence="6">
    <location>
        <begin position="190"/>
        <end position="345"/>
    </location>
</feature>
<keyword evidence="7" id="KW-0436">Ligase</keyword>
<keyword evidence="8" id="KW-1185">Reference proteome</keyword>
<dbReference type="PANTHER" id="PTHR37422:SF17">
    <property type="entry name" value="O-ANTIGEN LIGASE"/>
    <property type="match status" value="1"/>
</dbReference>
<evidence type="ECO:0000256" key="2">
    <source>
        <dbReference type="ARBA" id="ARBA00022692"/>
    </source>
</evidence>
<dbReference type="Proteomes" id="UP001595548">
    <property type="component" value="Unassembled WGS sequence"/>
</dbReference>
<evidence type="ECO:0000256" key="1">
    <source>
        <dbReference type="ARBA" id="ARBA00004141"/>
    </source>
</evidence>
<proteinExistence type="predicted"/>
<feature type="transmembrane region" description="Helical" evidence="5">
    <location>
        <begin position="181"/>
        <end position="199"/>
    </location>
</feature>
<sequence>MKPTIAADFVTPFTPLCRYASYTVAAAVALCLAIPSGYSYAPALLSLCSFPILLIKRPHLRLERSDWLLIATLLFYLVVSASISAYHHLPSSSFEEPSRFLLTIPVLLFLLAYPPRESYWWGALIVGTLAGGAMALWQMFVEDRVRAGGFMNPIQFGNLSLLMGGLCLTGIGWARQQRHATLWWVALAVAALAGAVASLVSGARGGWLALPIMLILLYLGYRRYLPKRTLALALAVLAVGLVVLYFTPQTGVQARIDRAVDDYQDYSAGVRMNSSVGMRLEMWNAGTRLAVQKPMLGWGESAYGQKLTGMIDDDRSRVIISHYDHVHSDSLDAFLRRGSLGLFALLLVYAVPFTLFARKFVRGGVGDTYAVAGMILVASIATFGLTQAFFRHNSGVTVYLFYLVVLWAYLRAAEQRTVASYVKGANADGSASALAGERLE</sequence>
<feature type="transmembrane region" description="Helical" evidence="5">
    <location>
        <begin position="230"/>
        <end position="247"/>
    </location>
</feature>
<feature type="transmembrane region" description="Helical" evidence="5">
    <location>
        <begin position="22"/>
        <end position="55"/>
    </location>
</feature>
<feature type="transmembrane region" description="Helical" evidence="5">
    <location>
        <begin position="396"/>
        <end position="413"/>
    </location>
</feature>
<protein>
    <submittedName>
        <fullName evidence="7">O-antigen ligase family protein</fullName>
    </submittedName>
</protein>
<comment type="subcellular location">
    <subcellularLocation>
        <location evidence="1">Membrane</location>
        <topology evidence="1">Multi-pass membrane protein</topology>
    </subcellularLocation>
</comment>
<feature type="transmembrane region" description="Helical" evidence="5">
    <location>
        <begin position="369"/>
        <end position="390"/>
    </location>
</feature>
<feature type="transmembrane region" description="Helical" evidence="5">
    <location>
        <begin position="67"/>
        <end position="86"/>
    </location>
</feature>
<evidence type="ECO:0000256" key="4">
    <source>
        <dbReference type="ARBA" id="ARBA00023136"/>
    </source>
</evidence>
<keyword evidence="2 5" id="KW-0812">Transmembrane</keyword>
<dbReference type="InterPro" id="IPR051533">
    <property type="entry name" value="WaaL-like"/>
</dbReference>
<keyword evidence="4 5" id="KW-0472">Membrane</keyword>